<gene>
    <name evidence="4" type="primary">acpP_78</name>
    <name evidence="4" type="ORF">SDC9_169201</name>
</gene>
<keyword evidence="1" id="KW-0596">Phosphopantetheine</keyword>
<dbReference type="Gene3D" id="1.10.1200.10">
    <property type="entry name" value="ACP-like"/>
    <property type="match status" value="1"/>
</dbReference>
<dbReference type="PANTHER" id="PTHR20863:SF76">
    <property type="entry name" value="CARRIER DOMAIN-CONTAINING PROTEIN"/>
    <property type="match status" value="1"/>
</dbReference>
<comment type="caution">
    <text evidence="4">The sequence shown here is derived from an EMBL/GenBank/DDBJ whole genome shotgun (WGS) entry which is preliminary data.</text>
</comment>
<reference evidence="4" key="1">
    <citation type="submission" date="2019-08" db="EMBL/GenBank/DDBJ databases">
        <authorList>
            <person name="Kucharzyk K."/>
            <person name="Murdoch R.W."/>
            <person name="Higgins S."/>
            <person name="Loffler F."/>
        </authorList>
    </citation>
    <scope>NUCLEOTIDE SEQUENCE</scope>
</reference>
<name>A0A645G7Q6_9ZZZZ</name>
<dbReference type="InterPro" id="IPR036736">
    <property type="entry name" value="ACP-like_sf"/>
</dbReference>
<dbReference type="InterPro" id="IPR009081">
    <property type="entry name" value="PP-bd_ACP"/>
</dbReference>
<dbReference type="GO" id="GO:0000035">
    <property type="term" value="F:acyl binding"/>
    <property type="evidence" value="ECO:0007669"/>
    <property type="project" value="TreeGrafter"/>
</dbReference>
<accession>A0A645G7Q6</accession>
<dbReference type="GO" id="GO:0000036">
    <property type="term" value="F:acyl carrier activity"/>
    <property type="evidence" value="ECO:0007669"/>
    <property type="project" value="TreeGrafter"/>
</dbReference>
<sequence length="74" mass="8754">MFDTIKEILYEVTGKSNLALETDFQEDLGLNSFDIMNIVCAFEERFDMSIPVRDVWKLHQVKDVLTYMKERGFE</sequence>
<evidence type="ECO:0000256" key="1">
    <source>
        <dbReference type="ARBA" id="ARBA00022450"/>
    </source>
</evidence>
<dbReference type="PROSITE" id="PS50075">
    <property type="entry name" value="CARRIER"/>
    <property type="match status" value="1"/>
</dbReference>
<protein>
    <submittedName>
        <fullName evidence="4">Acyl carrier protein</fullName>
    </submittedName>
</protein>
<dbReference type="GO" id="GO:0005829">
    <property type="term" value="C:cytosol"/>
    <property type="evidence" value="ECO:0007669"/>
    <property type="project" value="TreeGrafter"/>
</dbReference>
<dbReference type="PANTHER" id="PTHR20863">
    <property type="entry name" value="ACYL CARRIER PROTEIN"/>
    <property type="match status" value="1"/>
</dbReference>
<dbReference type="SUPFAM" id="SSF47336">
    <property type="entry name" value="ACP-like"/>
    <property type="match status" value="1"/>
</dbReference>
<dbReference type="Pfam" id="PF00550">
    <property type="entry name" value="PP-binding"/>
    <property type="match status" value="1"/>
</dbReference>
<evidence type="ECO:0000256" key="2">
    <source>
        <dbReference type="ARBA" id="ARBA00022553"/>
    </source>
</evidence>
<dbReference type="EMBL" id="VSSQ01069892">
    <property type="protein sequence ID" value="MPN21819.1"/>
    <property type="molecule type" value="Genomic_DNA"/>
</dbReference>
<organism evidence="4">
    <name type="scientific">bioreactor metagenome</name>
    <dbReference type="NCBI Taxonomy" id="1076179"/>
    <lineage>
        <taxon>unclassified sequences</taxon>
        <taxon>metagenomes</taxon>
        <taxon>ecological metagenomes</taxon>
    </lineage>
</organism>
<keyword evidence="2" id="KW-0597">Phosphoprotein</keyword>
<evidence type="ECO:0000313" key="4">
    <source>
        <dbReference type="EMBL" id="MPN21819.1"/>
    </source>
</evidence>
<dbReference type="AlphaFoldDB" id="A0A645G7Q6"/>
<evidence type="ECO:0000259" key="3">
    <source>
        <dbReference type="PROSITE" id="PS50075"/>
    </source>
</evidence>
<dbReference type="GO" id="GO:0016020">
    <property type="term" value="C:membrane"/>
    <property type="evidence" value="ECO:0007669"/>
    <property type="project" value="GOC"/>
</dbReference>
<proteinExistence type="predicted"/>
<feature type="domain" description="Carrier" evidence="3">
    <location>
        <begin position="1"/>
        <end position="72"/>
    </location>
</feature>
<dbReference type="InterPro" id="IPR003231">
    <property type="entry name" value="ACP"/>
</dbReference>
<dbReference type="GO" id="GO:0009245">
    <property type="term" value="P:lipid A biosynthetic process"/>
    <property type="evidence" value="ECO:0007669"/>
    <property type="project" value="TreeGrafter"/>
</dbReference>